<evidence type="ECO:0000256" key="7">
    <source>
        <dbReference type="SAM" id="MobiDB-lite"/>
    </source>
</evidence>
<dbReference type="GO" id="GO:0009908">
    <property type="term" value="P:flower development"/>
    <property type="evidence" value="ECO:0007669"/>
    <property type="project" value="UniProtKB-KW"/>
</dbReference>
<proteinExistence type="inferred from homology"/>
<dbReference type="AlphaFoldDB" id="A0A2P2JJ57"/>
<dbReference type="EMBL" id="GGEC01013037">
    <property type="protein sequence ID" value="MBW93520.1"/>
    <property type="molecule type" value="Transcribed_RNA"/>
</dbReference>
<protein>
    <recommendedName>
        <fullName evidence="5">FRIGIDA-like protein</fullName>
    </recommendedName>
</protein>
<sequence>MTNSEQVVENGTASSLIEELGKALHELQACKDSCEDRVQWSEIEEHFRSLEAKLKNKFEEIEVREKEYDEKEAQTRASLAEREEAVYAKEQEFLDRIQELKDAAVAVIAEARANYQPTSLDSIDGGDIKDNKVSSSLGETNSSEEYSPHKLGENTERVATDVKPRPELMQLCEQMDAKGLLGWLVENQKYLYSIRKELSVALESAAEPARLVLDMLEGFYPPADSTEPKGKRDPALQGMRRSCVVFMEAMAALLAKHYPGPDHLLNPEIKQQAKVIADEWKPKLAIAGIDATNGISLEADAFLQLLSTYRISSEFDEEELCKLVLIIARSRQAPERCRSLGLTHKMPGVIESLINSGKQIEAVRFIRAFQLAESFPIVPLLKTFLKDKMRSLQGSGDSSTVAGVQSDANAQELAALRAVIRCIEECKLQAEYPLDPLQRRVAELKSKVEKNRVGDFGKHQKQKKQRANGGYRGFRGGAAVSGTTGGRQQTLFAERTAHPGMPDRYPHAGPNLYNYQVPSQSAYGQQATDQRMYYYPQDDIVTASSYSANPSNYSSYLGSGMRSSQKPYM</sequence>
<dbReference type="PANTHER" id="PTHR31791">
    <property type="entry name" value="FRIGIDA-LIKE PROTEIN 3-RELATED"/>
    <property type="match status" value="1"/>
</dbReference>
<evidence type="ECO:0000256" key="4">
    <source>
        <dbReference type="ARBA" id="ARBA00023089"/>
    </source>
</evidence>
<evidence type="ECO:0000256" key="1">
    <source>
        <dbReference type="ARBA" id="ARBA00008956"/>
    </source>
</evidence>
<feature type="compositionally biased region" description="Basic and acidic residues" evidence="7">
    <location>
        <begin position="146"/>
        <end position="159"/>
    </location>
</feature>
<comment type="similarity">
    <text evidence="1 5">Belongs to the Frigida family.</text>
</comment>
<feature type="region of interest" description="Disordered" evidence="7">
    <location>
        <begin position="455"/>
        <end position="486"/>
    </location>
</feature>
<dbReference type="EMBL" id="GGEC01013038">
    <property type="protein sequence ID" value="MBW93521.1"/>
    <property type="molecule type" value="Transcribed_RNA"/>
</dbReference>
<keyword evidence="6" id="KW-0175">Coiled coil</keyword>
<reference evidence="8" key="1">
    <citation type="submission" date="2018-02" db="EMBL/GenBank/DDBJ databases">
        <title>Rhizophora mucronata_Transcriptome.</title>
        <authorList>
            <person name="Meera S.P."/>
            <person name="Sreeshan A."/>
            <person name="Augustine A."/>
        </authorList>
    </citation>
    <scope>NUCLEOTIDE SEQUENCE</scope>
    <source>
        <tissue evidence="8">Leaf</tissue>
    </source>
</reference>
<dbReference type="GO" id="GO:0030154">
    <property type="term" value="P:cell differentiation"/>
    <property type="evidence" value="ECO:0007669"/>
    <property type="project" value="UniProtKB-KW"/>
</dbReference>
<evidence type="ECO:0000256" key="5">
    <source>
        <dbReference type="RuleBase" id="RU364012"/>
    </source>
</evidence>
<organism evidence="8">
    <name type="scientific">Rhizophora mucronata</name>
    <name type="common">Asiatic mangrove</name>
    <dbReference type="NCBI Taxonomy" id="61149"/>
    <lineage>
        <taxon>Eukaryota</taxon>
        <taxon>Viridiplantae</taxon>
        <taxon>Streptophyta</taxon>
        <taxon>Embryophyta</taxon>
        <taxon>Tracheophyta</taxon>
        <taxon>Spermatophyta</taxon>
        <taxon>Magnoliopsida</taxon>
        <taxon>eudicotyledons</taxon>
        <taxon>Gunneridae</taxon>
        <taxon>Pentapetalae</taxon>
        <taxon>rosids</taxon>
        <taxon>fabids</taxon>
        <taxon>Malpighiales</taxon>
        <taxon>Rhizophoraceae</taxon>
        <taxon>Rhizophora</taxon>
    </lineage>
</organism>
<dbReference type="PANTHER" id="PTHR31791:SF41">
    <property type="entry name" value="FRIGIDA-LIKE PROTEIN"/>
    <property type="match status" value="1"/>
</dbReference>
<keyword evidence="4 5" id="KW-0287">Flowering</keyword>
<evidence type="ECO:0000313" key="8">
    <source>
        <dbReference type="EMBL" id="MBW93520.1"/>
    </source>
</evidence>
<name>A0A2P2JJ57_RHIMU</name>
<evidence type="ECO:0000256" key="3">
    <source>
        <dbReference type="ARBA" id="ARBA00022782"/>
    </source>
</evidence>
<keyword evidence="2 5" id="KW-0217">Developmental protein</keyword>
<feature type="compositionally biased region" description="Polar residues" evidence="7">
    <location>
        <begin position="133"/>
        <end position="145"/>
    </location>
</feature>
<dbReference type="InterPro" id="IPR012474">
    <property type="entry name" value="Frigida"/>
</dbReference>
<evidence type="ECO:0000256" key="2">
    <source>
        <dbReference type="ARBA" id="ARBA00022473"/>
    </source>
</evidence>
<accession>A0A2P2JJ57</accession>
<feature type="coiled-coil region" evidence="6">
    <location>
        <begin position="47"/>
        <end position="114"/>
    </location>
</feature>
<evidence type="ECO:0000256" key="6">
    <source>
        <dbReference type="SAM" id="Coils"/>
    </source>
</evidence>
<feature type="region of interest" description="Disordered" evidence="7">
    <location>
        <begin position="119"/>
        <end position="159"/>
    </location>
</feature>
<dbReference type="Pfam" id="PF07899">
    <property type="entry name" value="Frigida"/>
    <property type="match status" value="1"/>
</dbReference>
<keyword evidence="3 5" id="KW-0221">Differentiation</keyword>